<dbReference type="EMBL" id="CP099429">
    <property type="protein sequence ID" value="USW58982.1"/>
    <property type="molecule type" value="Genomic_DNA"/>
</dbReference>
<name>A0A9Q9EQN0_9PEZI</name>
<dbReference type="AlphaFoldDB" id="A0A9Q9EQN0"/>
<feature type="compositionally biased region" description="Polar residues" evidence="1">
    <location>
        <begin position="32"/>
        <end position="53"/>
    </location>
</feature>
<accession>A0A9Q9EQN0</accession>
<feature type="region of interest" description="Disordered" evidence="1">
    <location>
        <begin position="29"/>
        <end position="53"/>
    </location>
</feature>
<protein>
    <submittedName>
        <fullName evidence="2">Uncharacterized protein</fullName>
    </submittedName>
</protein>
<evidence type="ECO:0000313" key="2">
    <source>
        <dbReference type="EMBL" id="USW58982.1"/>
    </source>
</evidence>
<evidence type="ECO:0000256" key="1">
    <source>
        <dbReference type="SAM" id="MobiDB-lite"/>
    </source>
</evidence>
<keyword evidence="3" id="KW-1185">Reference proteome</keyword>
<feature type="region of interest" description="Disordered" evidence="1">
    <location>
        <begin position="144"/>
        <end position="168"/>
    </location>
</feature>
<sequence>MLFATIISSVLARPLTAPVLLSSSTHHCREMMNNTDSSPTTNKPLEPISQTDSSHRSSLLSLYTHALTLWQTEHAHSTSAYTLLQQSYSISSPPPHLPYPTPDPNISSLSDEDLETQFLKIFDIIENWGDAVYKHCTPGGSLRLLKKPQTNARGENGKGESRLGMERS</sequence>
<gene>
    <name evidence="2" type="ORF">Slin15195_G123010</name>
</gene>
<dbReference type="Proteomes" id="UP001056384">
    <property type="component" value="Chromosome 12"/>
</dbReference>
<reference evidence="2" key="1">
    <citation type="submission" date="2022-06" db="EMBL/GenBank/DDBJ databases">
        <title>Complete genome sequences of two strains of the flax pathogen Septoria linicola.</title>
        <authorList>
            <person name="Lapalu N."/>
            <person name="Simon A."/>
            <person name="Demenou B."/>
            <person name="Paumier D."/>
            <person name="Guillot M.-P."/>
            <person name="Gout L."/>
            <person name="Valade R."/>
        </authorList>
    </citation>
    <scope>NUCLEOTIDE SEQUENCE</scope>
    <source>
        <strain evidence="2">SE15195</strain>
    </source>
</reference>
<evidence type="ECO:0000313" key="3">
    <source>
        <dbReference type="Proteomes" id="UP001056384"/>
    </source>
</evidence>
<organism evidence="2 3">
    <name type="scientific">Septoria linicola</name>
    <dbReference type="NCBI Taxonomy" id="215465"/>
    <lineage>
        <taxon>Eukaryota</taxon>
        <taxon>Fungi</taxon>
        <taxon>Dikarya</taxon>
        <taxon>Ascomycota</taxon>
        <taxon>Pezizomycotina</taxon>
        <taxon>Dothideomycetes</taxon>
        <taxon>Dothideomycetidae</taxon>
        <taxon>Mycosphaerellales</taxon>
        <taxon>Mycosphaerellaceae</taxon>
        <taxon>Septoria</taxon>
    </lineage>
</organism>
<feature type="compositionally biased region" description="Basic and acidic residues" evidence="1">
    <location>
        <begin position="155"/>
        <end position="168"/>
    </location>
</feature>
<proteinExistence type="predicted"/>